<keyword evidence="11" id="KW-0067">ATP-binding</keyword>
<dbReference type="InterPro" id="IPR036097">
    <property type="entry name" value="HisK_dim/P_sf"/>
</dbReference>
<evidence type="ECO:0000256" key="9">
    <source>
        <dbReference type="ARBA" id="ARBA00022741"/>
    </source>
</evidence>
<dbReference type="GO" id="GO:0000155">
    <property type="term" value="F:phosphorelay sensor kinase activity"/>
    <property type="evidence" value="ECO:0007669"/>
    <property type="project" value="InterPro"/>
</dbReference>
<dbReference type="SUPFAM" id="SSF47226">
    <property type="entry name" value="Histidine-containing phosphotransfer domain, HPT domain"/>
    <property type="match status" value="1"/>
</dbReference>
<evidence type="ECO:0000256" key="1">
    <source>
        <dbReference type="ARBA" id="ARBA00000085"/>
    </source>
</evidence>
<dbReference type="SMART" id="SM00388">
    <property type="entry name" value="HisKA"/>
    <property type="match status" value="1"/>
</dbReference>
<evidence type="ECO:0000256" key="7">
    <source>
        <dbReference type="ARBA" id="ARBA00022692"/>
    </source>
</evidence>
<dbReference type="CDD" id="cd00082">
    <property type="entry name" value="HisKA"/>
    <property type="match status" value="1"/>
</dbReference>
<keyword evidence="15 19" id="KW-0472">Membrane</keyword>
<dbReference type="SMART" id="SM00387">
    <property type="entry name" value="HATPase_c"/>
    <property type="match status" value="1"/>
</dbReference>
<evidence type="ECO:0000256" key="8">
    <source>
        <dbReference type="ARBA" id="ARBA00022729"/>
    </source>
</evidence>
<dbReference type="Gene3D" id="3.40.50.2300">
    <property type="match status" value="1"/>
</dbReference>
<evidence type="ECO:0000256" key="17">
    <source>
        <dbReference type="ARBA" id="ARBA00070152"/>
    </source>
</evidence>
<dbReference type="GO" id="GO:0005886">
    <property type="term" value="C:plasma membrane"/>
    <property type="evidence" value="ECO:0007669"/>
    <property type="project" value="UniProtKB-SubCell"/>
</dbReference>
<dbReference type="InterPro" id="IPR011006">
    <property type="entry name" value="CheY-like_superfamily"/>
</dbReference>
<evidence type="ECO:0000256" key="5">
    <source>
        <dbReference type="ARBA" id="ARBA00022553"/>
    </source>
</evidence>
<evidence type="ECO:0000256" key="12">
    <source>
        <dbReference type="ARBA" id="ARBA00022989"/>
    </source>
</evidence>
<dbReference type="PANTHER" id="PTHR45339">
    <property type="entry name" value="HYBRID SIGNAL TRANSDUCTION HISTIDINE KINASE J"/>
    <property type="match status" value="1"/>
</dbReference>
<comment type="subcellular location">
    <subcellularLocation>
        <location evidence="2">Cell membrane</location>
        <topology evidence="2">Multi-pass membrane protein</topology>
    </subcellularLocation>
</comment>
<gene>
    <name evidence="22" type="ORF">CUJ89_30835</name>
</gene>
<dbReference type="Gene3D" id="1.20.120.160">
    <property type="entry name" value="HPT domain"/>
    <property type="match status" value="1"/>
</dbReference>
<dbReference type="InterPro" id="IPR005467">
    <property type="entry name" value="His_kinase_dom"/>
</dbReference>
<dbReference type="OrthoDB" id="9796305at2"/>
<feature type="domain" description="Histidine kinase" evidence="20">
    <location>
        <begin position="521"/>
        <end position="742"/>
    </location>
</feature>
<dbReference type="InterPro" id="IPR001789">
    <property type="entry name" value="Sig_transdc_resp-reg_receiver"/>
</dbReference>
<dbReference type="InterPro" id="IPR003661">
    <property type="entry name" value="HisK_dim/P_dom"/>
</dbReference>
<dbReference type="EC" id="2.7.13.3" evidence="3"/>
<evidence type="ECO:0000256" key="3">
    <source>
        <dbReference type="ARBA" id="ARBA00012438"/>
    </source>
</evidence>
<dbReference type="PROSITE" id="PS50110">
    <property type="entry name" value="RESPONSE_REGULATORY"/>
    <property type="match status" value="1"/>
</dbReference>
<dbReference type="Gene3D" id="3.30.565.10">
    <property type="entry name" value="Histidine kinase-like ATPase, C-terminal domain"/>
    <property type="match status" value="1"/>
</dbReference>
<comment type="catalytic activity">
    <reaction evidence="1">
        <text>ATP + protein L-histidine = ADP + protein N-phospho-L-histidine.</text>
        <dbReference type="EC" id="2.7.13.3"/>
    </reaction>
</comment>
<dbReference type="SMART" id="SM00448">
    <property type="entry name" value="REC"/>
    <property type="match status" value="1"/>
</dbReference>
<dbReference type="GO" id="GO:0005524">
    <property type="term" value="F:ATP binding"/>
    <property type="evidence" value="ECO:0007669"/>
    <property type="project" value="UniProtKB-KW"/>
</dbReference>
<keyword evidence="6" id="KW-0808">Transferase</keyword>
<dbReference type="PROSITE" id="PS50109">
    <property type="entry name" value="HIS_KIN"/>
    <property type="match status" value="1"/>
</dbReference>
<reference evidence="22 23" key="1">
    <citation type="journal article" date="2018" name="ISME J.">
        <title>Involvement of Burkholderiaceae and sulfurous volatiles in disease-suppressive soils.</title>
        <authorList>
            <person name="Carrion V.J."/>
            <person name="Cordovez V."/>
            <person name="Tyc O."/>
            <person name="Etalo D.W."/>
            <person name="de Bruijn I."/>
            <person name="de Jager V.C."/>
            <person name="Medema M.H."/>
            <person name="Eberl L."/>
            <person name="Raaijmakers J.M."/>
        </authorList>
    </citation>
    <scope>NUCLEOTIDE SEQUENCE [LARGE SCALE GENOMIC DNA]</scope>
    <source>
        <strain evidence="23">mHSR5</strain>
    </source>
</reference>
<dbReference type="PRINTS" id="PR00344">
    <property type="entry name" value="BCTRLSENSOR"/>
</dbReference>
<evidence type="ECO:0000256" key="19">
    <source>
        <dbReference type="SAM" id="Phobius"/>
    </source>
</evidence>
<keyword evidence="8" id="KW-0732">Signal</keyword>
<evidence type="ECO:0000256" key="2">
    <source>
        <dbReference type="ARBA" id="ARBA00004651"/>
    </source>
</evidence>
<evidence type="ECO:0000259" key="21">
    <source>
        <dbReference type="PROSITE" id="PS50110"/>
    </source>
</evidence>
<organism evidence="22 23">
    <name type="scientific">Burkholderia pyrrocinia</name>
    <name type="common">Pseudomonas pyrrocinia</name>
    <dbReference type="NCBI Taxonomy" id="60550"/>
    <lineage>
        <taxon>Bacteria</taxon>
        <taxon>Pseudomonadati</taxon>
        <taxon>Pseudomonadota</taxon>
        <taxon>Betaproteobacteria</taxon>
        <taxon>Burkholderiales</taxon>
        <taxon>Burkholderiaceae</taxon>
        <taxon>Burkholderia</taxon>
        <taxon>Burkholderia cepacia complex</taxon>
    </lineage>
</organism>
<keyword evidence="14" id="KW-0843">Virulence</keyword>
<evidence type="ECO:0000256" key="6">
    <source>
        <dbReference type="ARBA" id="ARBA00022679"/>
    </source>
</evidence>
<dbReference type="InterPro" id="IPR004358">
    <property type="entry name" value="Sig_transdc_His_kin-like_C"/>
</dbReference>
<dbReference type="FunFam" id="1.10.287.130:FF:000004">
    <property type="entry name" value="Ethylene receptor 1"/>
    <property type="match status" value="1"/>
</dbReference>
<evidence type="ECO:0000313" key="22">
    <source>
        <dbReference type="EMBL" id="AXF24656.1"/>
    </source>
</evidence>
<dbReference type="SUPFAM" id="SSF52172">
    <property type="entry name" value="CheY-like"/>
    <property type="match status" value="1"/>
</dbReference>
<name>A0A2Z5N6A5_BURPY</name>
<sequence>MPAKLKRLVAHLASAGHKPFEPGRVRRQQQSLLFGSGAAITVFILVCAALVVRLEVLDYFTQVRGAFLKREAQMQGELQSTKLLFGQYLNNSQSLWKAGEQVSPDVLRKFAEDHGRVVRYRLGHAAFVGLADIAPDRPASLYSPYLGLIFRQFDVAATQAPVDVGLSGYLIGLNVDFLGVFDPELAGRALALPDGFDLKRLIRQLTPSDASIVSRQPDGAGVLLERHIDPLLGRPVLRFASRLYDSNGQPFAWAVVNSRSRIDRILEPQGGDEEYTLIDVRGNVLAGAPRSSGMIARALEYARFPRGEYIETQRVGTRFVIVDRLPDPDLVLMVTFSWRTVAAAIAVQAGLTVGLALLAITMLWIAILLFDRRALRPANRRALRLIESEALNRTLIRVAPAGLMLLSLADGDTMVRNDTMLAYEKAASGPPLGKRLWHAYRESRRGSGAPRVVTHELAVELAGQGTTFFAANIVRTRFRGVDVLLCTLLDITARKQAEHKLREAREAAEDANRAKSTFLATMSHEIRTPLNAIIGNLELMARAALPSQERRRLKTIVSSSDALLRVINDVLDLSKAESNQMVLEHIPFDLRGVLRDVAAIFRPISDAKHLTLECRIAPDLADGYVGDPTRLRQLVSNLVGNAIKFTKRGGITIDARMETNGAGVRRVEIAVRDTGIGIPDDALPTLFDVYIQADPSVFRRFGGTGLGLPLCRRIAALMHGELTVESRVDEGTTFVAALPLPAAPAGWRDAFAEPDAAPESGQAPVQETYDDMPPLRVLVAEDHPASRALLRDQLDALGYDATIVTNGIEAMRAFFEHPFDVVLTDLGMPELDGFALARFLREQGAKVPVIAMTAHATDEDYRRCERAGAAEVVLKPLSIDALDAVLRRQTARDPAAASDAARAGGGHADNRPVISDEIRETLRAATLHSLAVIGDALSSGEIDPVKIELHSMRGGFALAGDTAASDACARAELTVNEGGIDAMKAQWPALEAEIERALKRLSGAGQRESHEAD</sequence>
<feature type="transmembrane region" description="Helical" evidence="19">
    <location>
        <begin position="341"/>
        <end position="370"/>
    </location>
</feature>
<dbReference type="RefSeq" id="WP_114181030.1">
    <property type="nucleotide sequence ID" value="NZ_CP024903.1"/>
</dbReference>
<dbReference type="CDD" id="cd17546">
    <property type="entry name" value="REC_hyHK_CKI1_RcsC-like"/>
    <property type="match status" value="1"/>
</dbReference>
<keyword evidence="9" id="KW-0547">Nucleotide-binding</keyword>
<dbReference type="CDD" id="cd16922">
    <property type="entry name" value="HATPase_EvgS-ArcB-TorS-like"/>
    <property type="match status" value="1"/>
</dbReference>
<evidence type="ECO:0000256" key="10">
    <source>
        <dbReference type="ARBA" id="ARBA00022777"/>
    </source>
</evidence>
<dbReference type="InterPro" id="IPR036641">
    <property type="entry name" value="HPT_dom_sf"/>
</dbReference>
<keyword evidence="10 22" id="KW-0418">Kinase</keyword>
<dbReference type="InterPro" id="IPR003594">
    <property type="entry name" value="HATPase_dom"/>
</dbReference>
<feature type="modified residue" description="4-aspartylphosphate" evidence="18">
    <location>
        <position position="825"/>
    </location>
</feature>
<dbReference type="Pfam" id="PF02518">
    <property type="entry name" value="HATPase_c"/>
    <property type="match status" value="1"/>
</dbReference>
<evidence type="ECO:0000256" key="4">
    <source>
        <dbReference type="ARBA" id="ARBA00022475"/>
    </source>
</evidence>
<dbReference type="Pfam" id="PF00072">
    <property type="entry name" value="Response_reg"/>
    <property type="match status" value="1"/>
</dbReference>
<protein>
    <recommendedName>
        <fullName evidence="17">Virulence sensor protein BvgS</fullName>
        <ecNumber evidence="3">2.7.13.3</ecNumber>
    </recommendedName>
</protein>
<evidence type="ECO:0000256" key="15">
    <source>
        <dbReference type="ARBA" id="ARBA00023136"/>
    </source>
</evidence>
<evidence type="ECO:0000259" key="20">
    <source>
        <dbReference type="PROSITE" id="PS50109"/>
    </source>
</evidence>
<keyword evidence="4" id="KW-1003">Cell membrane</keyword>
<dbReference type="Proteomes" id="UP000253104">
    <property type="component" value="Chromosome mHSR5_B"/>
</dbReference>
<feature type="transmembrane region" description="Helical" evidence="19">
    <location>
        <begin position="32"/>
        <end position="52"/>
    </location>
</feature>
<dbReference type="AlphaFoldDB" id="A0A2Z5N6A5"/>
<evidence type="ECO:0000256" key="16">
    <source>
        <dbReference type="ARBA" id="ARBA00058004"/>
    </source>
</evidence>
<proteinExistence type="predicted"/>
<comment type="function">
    <text evidence="16">Member of the two-component regulatory system BvgS/BvgA. Phosphorylates BvgA via a four-step phosphorelay in response to environmental signals.</text>
</comment>
<dbReference type="Pfam" id="PF00512">
    <property type="entry name" value="HisKA"/>
    <property type="match status" value="1"/>
</dbReference>
<evidence type="ECO:0000313" key="23">
    <source>
        <dbReference type="Proteomes" id="UP000253104"/>
    </source>
</evidence>
<dbReference type="Gene3D" id="3.30.450.20">
    <property type="entry name" value="PAS domain"/>
    <property type="match status" value="1"/>
</dbReference>
<evidence type="ECO:0000256" key="18">
    <source>
        <dbReference type="PROSITE-ProRule" id="PRU00169"/>
    </source>
</evidence>
<keyword evidence="13" id="KW-0902">Two-component regulatory system</keyword>
<evidence type="ECO:0000256" key="13">
    <source>
        <dbReference type="ARBA" id="ARBA00023012"/>
    </source>
</evidence>
<accession>A0A2Z5N6A5</accession>
<feature type="domain" description="Response regulatory" evidence="21">
    <location>
        <begin position="776"/>
        <end position="890"/>
    </location>
</feature>
<evidence type="ECO:0000256" key="14">
    <source>
        <dbReference type="ARBA" id="ARBA00023026"/>
    </source>
</evidence>
<dbReference type="SUPFAM" id="SSF55874">
    <property type="entry name" value="ATPase domain of HSP90 chaperone/DNA topoisomerase II/histidine kinase"/>
    <property type="match status" value="1"/>
</dbReference>
<keyword evidence="12 19" id="KW-1133">Transmembrane helix</keyword>
<dbReference type="EMBL" id="CP024903">
    <property type="protein sequence ID" value="AXF24656.1"/>
    <property type="molecule type" value="Genomic_DNA"/>
</dbReference>
<keyword evidence="7 19" id="KW-0812">Transmembrane</keyword>
<dbReference type="SUPFAM" id="SSF47384">
    <property type="entry name" value="Homodimeric domain of signal transducing histidine kinase"/>
    <property type="match status" value="1"/>
</dbReference>
<dbReference type="FunFam" id="3.30.565.10:FF:000010">
    <property type="entry name" value="Sensor histidine kinase RcsC"/>
    <property type="match status" value="1"/>
</dbReference>
<dbReference type="Gene3D" id="1.10.287.130">
    <property type="match status" value="1"/>
</dbReference>
<dbReference type="PANTHER" id="PTHR45339:SF1">
    <property type="entry name" value="HYBRID SIGNAL TRANSDUCTION HISTIDINE KINASE J"/>
    <property type="match status" value="1"/>
</dbReference>
<evidence type="ECO:0000256" key="11">
    <source>
        <dbReference type="ARBA" id="ARBA00022840"/>
    </source>
</evidence>
<dbReference type="InterPro" id="IPR036890">
    <property type="entry name" value="HATPase_C_sf"/>
</dbReference>
<keyword evidence="5 18" id="KW-0597">Phosphoprotein</keyword>